<keyword evidence="4" id="KW-0472">Membrane</keyword>
<dbReference type="Proteomes" id="UP001501787">
    <property type="component" value="Unassembled WGS sequence"/>
</dbReference>
<dbReference type="PANTHER" id="PTHR38776">
    <property type="entry name" value="MLTA-INTERACTING PROTEIN-RELATED"/>
    <property type="match status" value="1"/>
</dbReference>
<keyword evidence="5" id="KW-0998">Cell outer membrane</keyword>
<comment type="similarity">
    <text evidence="2">Belongs to the MipA/OmpV family.</text>
</comment>
<keyword evidence="3 6" id="KW-0732">Signal</keyword>
<name>A0ABP3FBX8_9GAMM</name>
<reference evidence="8" key="1">
    <citation type="journal article" date="2019" name="Int. J. Syst. Evol. Microbiol.">
        <title>The Global Catalogue of Microorganisms (GCM) 10K type strain sequencing project: providing services to taxonomists for standard genome sequencing and annotation.</title>
        <authorList>
            <consortium name="The Broad Institute Genomics Platform"/>
            <consortium name="The Broad Institute Genome Sequencing Center for Infectious Disease"/>
            <person name="Wu L."/>
            <person name="Ma J."/>
        </authorList>
    </citation>
    <scope>NUCLEOTIDE SEQUENCE [LARGE SCALE GENOMIC DNA]</scope>
    <source>
        <strain evidence="8">JCM 16343</strain>
    </source>
</reference>
<evidence type="ECO:0000256" key="5">
    <source>
        <dbReference type="ARBA" id="ARBA00023237"/>
    </source>
</evidence>
<evidence type="ECO:0000256" key="3">
    <source>
        <dbReference type="ARBA" id="ARBA00022729"/>
    </source>
</evidence>
<dbReference type="RefSeq" id="WP_227691421.1">
    <property type="nucleotide sequence ID" value="NZ_BAAAFR010000001.1"/>
</dbReference>
<evidence type="ECO:0000313" key="8">
    <source>
        <dbReference type="Proteomes" id="UP001501787"/>
    </source>
</evidence>
<sequence>MTLFTPSVMTRCLAATALVAAASSVAASPFQNLPTDQDARVSVGANVMGTWSAYDTDNDVMVLPSLFYDNNRVYARGAQLGAYLINDGKNELSVYAQPMGTHFDPEDANGSLQGLDERDISAGAGVSYLRRTPIGGFRGQITTDVLGKNDGTTGRLTYLAKYDTDRLTVYPSVGLEWRNQDYNDYYYGVDSDESARSGTASYSPDSSIHPYVSVSANYEFNDKWSGFASQSLDYLSDEAYDSPMVDSRTEARTTLGVLYTF</sequence>
<feature type="signal peptide" evidence="6">
    <location>
        <begin position="1"/>
        <end position="27"/>
    </location>
</feature>
<evidence type="ECO:0000256" key="1">
    <source>
        <dbReference type="ARBA" id="ARBA00004442"/>
    </source>
</evidence>
<organism evidence="7 8">
    <name type="scientific">Psychrobacter aestuarii</name>
    <dbReference type="NCBI Taxonomy" id="556327"/>
    <lineage>
        <taxon>Bacteria</taxon>
        <taxon>Pseudomonadati</taxon>
        <taxon>Pseudomonadota</taxon>
        <taxon>Gammaproteobacteria</taxon>
        <taxon>Moraxellales</taxon>
        <taxon>Moraxellaceae</taxon>
        <taxon>Psychrobacter</taxon>
    </lineage>
</organism>
<gene>
    <name evidence="7" type="ORF">GCM10009129_04930</name>
</gene>
<dbReference type="PANTHER" id="PTHR38776:SF1">
    <property type="entry name" value="MLTA-INTERACTING PROTEIN-RELATED"/>
    <property type="match status" value="1"/>
</dbReference>
<evidence type="ECO:0000256" key="4">
    <source>
        <dbReference type="ARBA" id="ARBA00023136"/>
    </source>
</evidence>
<proteinExistence type="inferred from homology"/>
<dbReference type="InterPro" id="IPR010583">
    <property type="entry name" value="MipA"/>
</dbReference>
<evidence type="ECO:0000256" key="2">
    <source>
        <dbReference type="ARBA" id="ARBA00005722"/>
    </source>
</evidence>
<protein>
    <submittedName>
        <fullName evidence="7">MipA/OmpV family protein</fullName>
    </submittedName>
</protein>
<comment type="subcellular location">
    <subcellularLocation>
        <location evidence="1">Cell outer membrane</location>
    </subcellularLocation>
</comment>
<feature type="chain" id="PRO_5046256128" evidence="6">
    <location>
        <begin position="28"/>
        <end position="261"/>
    </location>
</feature>
<dbReference type="EMBL" id="BAAAFR010000001">
    <property type="protein sequence ID" value="GAA0310651.1"/>
    <property type="molecule type" value="Genomic_DNA"/>
</dbReference>
<keyword evidence="8" id="KW-1185">Reference proteome</keyword>
<accession>A0ABP3FBX8</accession>
<evidence type="ECO:0000313" key="7">
    <source>
        <dbReference type="EMBL" id="GAA0310651.1"/>
    </source>
</evidence>
<dbReference type="Pfam" id="PF06629">
    <property type="entry name" value="MipA"/>
    <property type="match status" value="1"/>
</dbReference>
<evidence type="ECO:0000256" key="6">
    <source>
        <dbReference type="SAM" id="SignalP"/>
    </source>
</evidence>
<comment type="caution">
    <text evidence="7">The sequence shown here is derived from an EMBL/GenBank/DDBJ whole genome shotgun (WGS) entry which is preliminary data.</text>
</comment>